<accession>A0A1Y3UQJ6</accession>
<dbReference type="AlphaFoldDB" id="A0A1Y3UQJ6"/>
<name>A0A1Y3UQJ6_LIMRT</name>
<organism evidence="1 2">
    <name type="scientific">Limosilactobacillus reuteri</name>
    <name type="common">Lactobacillus reuteri</name>
    <dbReference type="NCBI Taxonomy" id="1598"/>
    <lineage>
        <taxon>Bacteria</taxon>
        <taxon>Bacillati</taxon>
        <taxon>Bacillota</taxon>
        <taxon>Bacilli</taxon>
        <taxon>Lactobacillales</taxon>
        <taxon>Lactobacillaceae</taxon>
        <taxon>Limosilactobacillus</taxon>
    </lineage>
</organism>
<proteinExistence type="predicted"/>
<dbReference type="EMBL" id="NFHN01000001">
    <property type="protein sequence ID" value="OUN50435.1"/>
    <property type="molecule type" value="Genomic_DNA"/>
</dbReference>
<evidence type="ECO:0000313" key="1">
    <source>
        <dbReference type="EMBL" id="OUN50435.1"/>
    </source>
</evidence>
<reference evidence="2" key="1">
    <citation type="submission" date="2017-04" db="EMBL/GenBank/DDBJ databases">
        <title>Function of individual gut microbiota members based on whole genome sequencing of pure cultures obtained from chicken caecum.</title>
        <authorList>
            <person name="Medvecky M."/>
            <person name="Cejkova D."/>
            <person name="Polansky O."/>
            <person name="Karasova D."/>
            <person name="Kubasova T."/>
            <person name="Cizek A."/>
            <person name="Rychlik I."/>
        </authorList>
    </citation>
    <scope>NUCLEOTIDE SEQUENCE [LARGE SCALE GENOMIC DNA]</scope>
    <source>
        <strain evidence="2">An71</strain>
    </source>
</reference>
<protein>
    <submittedName>
        <fullName evidence="1">Uncharacterized protein</fullName>
    </submittedName>
</protein>
<dbReference type="Proteomes" id="UP000195868">
    <property type="component" value="Unassembled WGS sequence"/>
</dbReference>
<evidence type="ECO:0000313" key="2">
    <source>
        <dbReference type="Proteomes" id="UP000195868"/>
    </source>
</evidence>
<gene>
    <name evidence="1" type="ORF">B5G22_00495</name>
</gene>
<sequence length="230" mass="26500">MPFVKYKAANGEWIKLGGGNVRVSNGHTWIPPRARIWNGHEWLNLLEERHVDVFNAVNSGGYWSEKHGNISHNHYNSLWAPNHPLQGNYTPHHDYWESRGGSEGGMIYFDDQDIRNHLSGARIEKTEIFLFADHTGYYNGGEYVLGTHNFRGNWSDVFQEVNHGVVRGRFYGRNQGLWITLPNWIGENLRDNKISGITTKGEGQSLWQYIVYAGTAEGWKAPKLRITYWN</sequence>
<dbReference type="RefSeq" id="WP_087214375.1">
    <property type="nucleotide sequence ID" value="NZ_NFHN01000001.1"/>
</dbReference>
<comment type="caution">
    <text evidence="1">The sequence shown here is derived from an EMBL/GenBank/DDBJ whole genome shotgun (WGS) entry which is preliminary data.</text>
</comment>